<evidence type="ECO:0000256" key="2">
    <source>
        <dbReference type="ARBA" id="ARBA00022448"/>
    </source>
</evidence>
<evidence type="ECO:0000256" key="3">
    <source>
        <dbReference type="ARBA" id="ARBA00022692"/>
    </source>
</evidence>
<evidence type="ECO:0000313" key="8">
    <source>
        <dbReference type="Proteomes" id="UP001571476"/>
    </source>
</evidence>
<evidence type="ECO:0000256" key="6">
    <source>
        <dbReference type="SAM" id="Phobius"/>
    </source>
</evidence>
<feature type="transmembrane region" description="Helical" evidence="6">
    <location>
        <begin position="182"/>
        <end position="199"/>
    </location>
</feature>
<organism evidence="7 8">
    <name type="scientific">Streptomyces aureus</name>
    <dbReference type="NCBI Taxonomy" id="193461"/>
    <lineage>
        <taxon>Bacteria</taxon>
        <taxon>Bacillati</taxon>
        <taxon>Actinomycetota</taxon>
        <taxon>Actinomycetes</taxon>
        <taxon>Kitasatosporales</taxon>
        <taxon>Streptomycetaceae</taxon>
        <taxon>Streptomyces</taxon>
    </lineage>
</organism>
<feature type="transmembrane region" description="Helical" evidence="6">
    <location>
        <begin position="375"/>
        <end position="392"/>
    </location>
</feature>
<feature type="transmembrane region" description="Helical" evidence="6">
    <location>
        <begin position="90"/>
        <end position="111"/>
    </location>
</feature>
<name>A0ABV4SAJ0_9ACTN</name>
<evidence type="ECO:0000256" key="5">
    <source>
        <dbReference type="ARBA" id="ARBA00023136"/>
    </source>
</evidence>
<keyword evidence="4 6" id="KW-1133">Transmembrane helix</keyword>
<feature type="transmembrane region" description="Helical" evidence="6">
    <location>
        <begin position="151"/>
        <end position="170"/>
    </location>
</feature>
<gene>
    <name evidence="7" type="ORF">ACEG43_04560</name>
</gene>
<feature type="transmembrane region" description="Helical" evidence="6">
    <location>
        <begin position="277"/>
        <end position="301"/>
    </location>
</feature>
<dbReference type="Proteomes" id="UP001571476">
    <property type="component" value="Unassembled WGS sequence"/>
</dbReference>
<feature type="transmembrane region" description="Helical" evidence="6">
    <location>
        <begin position="30"/>
        <end position="52"/>
    </location>
</feature>
<dbReference type="EMBL" id="JBGOSP010000002">
    <property type="protein sequence ID" value="MFA3835461.1"/>
    <property type="molecule type" value="Genomic_DNA"/>
</dbReference>
<evidence type="ECO:0000313" key="7">
    <source>
        <dbReference type="EMBL" id="MFA3835461.1"/>
    </source>
</evidence>
<dbReference type="Gene3D" id="1.20.1740.10">
    <property type="entry name" value="Amino acid/polyamine transporter I"/>
    <property type="match status" value="1"/>
</dbReference>
<comment type="caution">
    <text evidence="7">The sequence shown here is derived from an EMBL/GenBank/DDBJ whole genome shotgun (WGS) entry which is preliminary data.</text>
</comment>
<feature type="transmembrane region" description="Helical" evidence="6">
    <location>
        <begin position="321"/>
        <end position="344"/>
    </location>
</feature>
<keyword evidence="5 6" id="KW-0472">Membrane</keyword>
<evidence type="ECO:0000256" key="1">
    <source>
        <dbReference type="ARBA" id="ARBA00004141"/>
    </source>
</evidence>
<accession>A0ABV4SAJ0</accession>
<feature type="transmembrane region" description="Helical" evidence="6">
    <location>
        <begin position="398"/>
        <end position="417"/>
    </location>
</feature>
<keyword evidence="2" id="KW-0813">Transport</keyword>
<comment type="subcellular location">
    <subcellularLocation>
        <location evidence="1">Membrane</location>
        <topology evidence="1">Multi-pass membrane protein</topology>
    </subcellularLocation>
</comment>
<feature type="transmembrane region" description="Helical" evidence="6">
    <location>
        <begin position="235"/>
        <end position="256"/>
    </location>
</feature>
<feature type="transmembrane region" description="Helical" evidence="6">
    <location>
        <begin position="455"/>
        <end position="473"/>
    </location>
</feature>
<sequence>MKRRKTIEATIAEAGAGTTRLTRALGPLQMTLMGIGVTVGAGIFVLTGTAAARYAGPGIVLSYVLGAVATFLVALCYTEFASTVPVAGSAYTYAYVSLGELVAWIIGWDLILDMTMGAGAVATGWSQYFTDFLGTFGVHLPSAIAGPNATVNVPAVLVILVLTAILASGIRTTARINMAMTLVKLAAVALFLVIGVQHLNAANWSPFIPAAKSAAESGGFWQEPVLSRLGLGLNASFGAAGVLTGGAIIFGAYSGFDIMASGAEEARDPRRTMPRALSATVAVCALLYVAVALVVTGMQNYTKLDNAAPITGALQAVGAHWATRIIGLGAICGLTTVVMIMMLGQSRVFLAMSRDRLLPEWFAHVHPTTRSPRRIVWPLGIAVALMTALLPINDLAELGNIGMLFSFIIVCLGVLRLRRTQPSLARGFRTPWVPFVPVLGTVLCGVLILSLPTITWARFLAWMAAGLAIYFLWGRHNSRFATAEKASTSGLDAELSPDQSGRV</sequence>
<keyword evidence="8" id="KW-1185">Reference proteome</keyword>
<reference evidence="7 8" key="1">
    <citation type="submission" date="2024-08" db="EMBL/GenBank/DDBJ databases">
        <title>Genome sequence of Streptomyces aureus CACIA-1.46HGO.</title>
        <authorList>
            <person name="Evangelista-Martinez Z."/>
        </authorList>
    </citation>
    <scope>NUCLEOTIDE SEQUENCE [LARGE SCALE GENOMIC DNA]</scope>
    <source>
        <strain evidence="7 8">CACIA-1.46HGO</strain>
    </source>
</reference>
<keyword evidence="3 6" id="KW-0812">Transmembrane</keyword>
<proteinExistence type="predicted"/>
<dbReference type="Pfam" id="PF13520">
    <property type="entry name" value="AA_permease_2"/>
    <property type="match status" value="1"/>
</dbReference>
<dbReference type="PANTHER" id="PTHR43243">
    <property type="entry name" value="INNER MEMBRANE TRANSPORTER YGJI-RELATED"/>
    <property type="match status" value="1"/>
</dbReference>
<feature type="transmembrane region" description="Helical" evidence="6">
    <location>
        <begin position="58"/>
        <end position="78"/>
    </location>
</feature>
<dbReference type="RefSeq" id="WP_372561461.1">
    <property type="nucleotide sequence ID" value="NZ_JBGOSP010000002.1"/>
</dbReference>
<dbReference type="PANTHER" id="PTHR43243:SF4">
    <property type="entry name" value="CATIONIC AMINO ACID TRANSPORTER 4"/>
    <property type="match status" value="1"/>
</dbReference>
<dbReference type="PIRSF" id="PIRSF006060">
    <property type="entry name" value="AA_transporter"/>
    <property type="match status" value="1"/>
</dbReference>
<protein>
    <submittedName>
        <fullName evidence="7">Amino acid permease</fullName>
    </submittedName>
</protein>
<dbReference type="InterPro" id="IPR002293">
    <property type="entry name" value="AA/rel_permease1"/>
</dbReference>
<evidence type="ECO:0000256" key="4">
    <source>
        <dbReference type="ARBA" id="ARBA00022989"/>
    </source>
</evidence>
<feature type="transmembrane region" description="Helical" evidence="6">
    <location>
        <begin position="429"/>
        <end position="449"/>
    </location>
</feature>